<dbReference type="EMBL" id="JANPWB010000012">
    <property type="protein sequence ID" value="KAJ1117826.1"/>
    <property type="molecule type" value="Genomic_DNA"/>
</dbReference>
<feature type="compositionally biased region" description="Basic and acidic residues" evidence="1">
    <location>
        <begin position="34"/>
        <end position="54"/>
    </location>
</feature>
<comment type="caution">
    <text evidence="2">The sequence shown here is derived from an EMBL/GenBank/DDBJ whole genome shotgun (WGS) entry which is preliminary data.</text>
</comment>
<organism evidence="2 3">
    <name type="scientific">Pleurodeles waltl</name>
    <name type="common">Iberian ribbed newt</name>
    <dbReference type="NCBI Taxonomy" id="8319"/>
    <lineage>
        <taxon>Eukaryota</taxon>
        <taxon>Metazoa</taxon>
        <taxon>Chordata</taxon>
        <taxon>Craniata</taxon>
        <taxon>Vertebrata</taxon>
        <taxon>Euteleostomi</taxon>
        <taxon>Amphibia</taxon>
        <taxon>Batrachia</taxon>
        <taxon>Caudata</taxon>
        <taxon>Salamandroidea</taxon>
        <taxon>Salamandridae</taxon>
        <taxon>Pleurodelinae</taxon>
        <taxon>Pleurodeles</taxon>
    </lineage>
</organism>
<dbReference type="Proteomes" id="UP001066276">
    <property type="component" value="Chromosome 8"/>
</dbReference>
<sequence length="195" mass="22089">MGDPIPGKYSFAPKSINQGHSERGGRSEQQTEYVKPRKDSQRSSDVSVKKEEKLPQQNPSSQRKKGTARAIRHATQEEGFTEEQEWALALDSAAEVTIVHQDLQDHLEVKATDDLLQVETADMHVSKPDRLYKVTIQLEGDIERTMDAISWDGIVTIYDILLAEKDWPPEFDCDLPYGEEIIEKSCSPLVPRKLI</sequence>
<evidence type="ECO:0000256" key="1">
    <source>
        <dbReference type="SAM" id="MobiDB-lite"/>
    </source>
</evidence>
<feature type="compositionally biased region" description="Basic residues" evidence="1">
    <location>
        <begin position="62"/>
        <end position="72"/>
    </location>
</feature>
<proteinExistence type="predicted"/>
<evidence type="ECO:0000313" key="3">
    <source>
        <dbReference type="Proteomes" id="UP001066276"/>
    </source>
</evidence>
<dbReference type="AlphaFoldDB" id="A0AAV7NPJ9"/>
<feature type="region of interest" description="Disordered" evidence="1">
    <location>
        <begin position="1"/>
        <end position="79"/>
    </location>
</feature>
<reference evidence="2" key="1">
    <citation type="journal article" date="2022" name="bioRxiv">
        <title>Sequencing and chromosome-scale assembly of the giantPleurodeles waltlgenome.</title>
        <authorList>
            <person name="Brown T."/>
            <person name="Elewa A."/>
            <person name="Iarovenko S."/>
            <person name="Subramanian E."/>
            <person name="Araus A.J."/>
            <person name="Petzold A."/>
            <person name="Susuki M."/>
            <person name="Suzuki K.-i.T."/>
            <person name="Hayashi T."/>
            <person name="Toyoda A."/>
            <person name="Oliveira C."/>
            <person name="Osipova E."/>
            <person name="Leigh N.D."/>
            <person name="Simon A."/>
            <person name="Yun M.H."/>
        </authorList>
    </citation>
    <scope>NUCLEOTIDE SEQUENCE</scope>
    <source>
        <strain evidence="2">20211129_DDA</strain>
        <tissue evidence="2">Liver</tissue>
    </source>
</reference>
<protein>
    <submittedName>
        <fullName evidence="2">Uncharacterized protein</fullName>
    </submittedName>
</protein>
<evidence type="ECO:0000313" key="2">
    <source>
        <dbReference type="EMBL" id="KAJ1117826.1"/>
    </source>
</evidence>
<gene>
    <name evidence="2" type="ORF">NDU88_006022</name>
</gene>
<name>A0AAV7NPJ9_PLEWA</name>
<accession>A0AAV7NPJ9</accession>
<keyword evidence="3" id="KW-1185">Reference proteome</keyword>